<evidence type="ECO:0000313" key="3">
    <source>
        <dbReference type="Proteomes" id="UP000019801"/>
    </source>
</evidence>
<proteinExistence type="inferred from homology"/>
<dbReference type="GO" id="GO:0042742">
    <property type="term" value="P:defense response to bacterium"/>
    <property type="evidence" value="ECO:0007669"/>
    <property type="project" value="UniProtKB-KW"/>
</dbReference>
<protein>
    <recommendedName>
        <fullName evidence="1">Lysozyme</fullName>
        <ecNumber evidence="1">3.2.1.17</ecNumber>
    </recommendedName>
</protein>
<dbReference type="AlphaFoldDB" id="X5MEK6"/>
<keyword evidence="1" id="KW-0081">Bacteriolytic enzyme</keyword>
<dbReference type="Gene3D" id="1.10.1740.240">
    <property type="match status" value="1"/>
</dbReference>
<keyword evidence="1" id="KW-0929">Antimicrobial</keyword>
<dbReference type="GO" id="GO:0009253">
    <property type="term" value="P:peptidoglycan catabolic process"/>
    <property type="evidence" value="ECO:0007669"/>
    <property type="project" value="InterPro"/>
</dbReference>
<keyword evidence="1" id="KW-0326">Glycosidase</keyword>
<dbReference type="SUPFAM" id="SSF53955">
    <property type="entry name" value="Lysozyme-like"/>
    <property type="match status" value="1"/>
</dbReference>
<dbReference type="PANTHER" id="PTHR38107">
    <property type="match status" value="1"/>
</dbReference>
<reference evidence="3" key="1">
    <citation type="submission" date="2013-11" db="EMBL/GenBank/DDBJ databases">
        <title>Genome sequencing of Bartonella spp. isolated from human blood.</title>
        <authorList>
            <person name="Raoult D."/>
        </authorList>
    </citation>
    <scope>NUCLEOTIDE SEQUENCE</scope>
    <source>
        <strain evidence="3">BM1374165</strain>
    </source>
</reference>
<dbReference type="InterPro" id="IPR023346">
    <property type="entry name" value="Lysozyme-like_dom_sf"/>
</dbReference>
<dbReference type="PANTHER" id="PTHR38107:SF3">
    <property type="entry name" value="LYSOZYME RRRD-RELATED"/>
    <property type="match status" value="1"/>
</dbReference>
<gene>
    <name evidence="2" type="ORF">BM1374165_00291</name>
</gene>
<dbReference type="Pfam" id="PF00959">
    <property type="entry name" value="Phage_lysozyme"/>
    <property type="match status" value="1"/>
</dbReference>
<dbReference type="EC" id="3.2.1.17" evidence="1"/>
<sequence>MARKISEDCLYCLKKWEGLRLQAYQDVSGVWTIDYGHTGKAGKPTVIESMMITEKKLKPCL</sequence>
<keyword evidence="1" id="KW-0378">Hydrolase</keyword>
<evidence type="ECO:0000313" key="2">
    <source>
        <dbReference type="EMBL" id="CDO46314.1"/>
    </source>
</evidence>
<dbReference type="EMBL" id="HG969191">
    <property type="protein sequence ID" value="CDO46314.1"/>
    <property type="molecule type" value="Genomic_DNA"/>
</dbReference>
<organism evidence="2 3">
    <name type="scientific">Bartonella henselae</name>
    <name type="common">Rochalimaea henselae</name>
    <dbReference type="NCBI Taxonomy" id="38323"/>
    <lineage>
        <taxon>Bacteria</taxon>
        <taxon>Pseudomonadati</taxon>
        <taxon>Pseudomonadota</taxon>
        <taxon>Alphaproteobacteria</taxon>
        <taxon>Hyphomicrobiales</taxon>
        <taxon>Bartonellaceae</taxon>
        <taxon>Bartonella</taxon>
    </lineage>
</organism>
<dbReference type="InterPro" id="IPR051018">
    <property type="entry name" value="Bacteriophage_GH24"/>
</dbReference>
<comment type="similarity">
    <text evidence="1">Belongs to the glycosyl hydrolase 24 family.</text>
</comment>
<accession>X5MEK6</accession>
<dbReference type="STRING" id="38323.BM1374165_00291"/>
<evidence type="ECO:0000256" key="1">
    <source>
        <dbReference type="RuleBase" id="RU003788"/>
    </source>
</evidence>
<dbReference type="PATRIC" id="fig|38323.4.peg.322"/>
<dbReference type="GO" id="GO:0003796">
    <property type="term" value="F:lysozyme activity"/>
    <property type="evidence" value="ECO:0007669"/>
    <property type="project" value="UniProtKB-EC"/>
</dbReference>
<dbReference type="InterPro" id="IPR002196">
    <property type="entry name" value="Glyco_hydro_24"/>
</dbReference>
<comment type="catalytic activity">
    <reaction evidence="1">
        <text>Hydrolysis of (1-&gt;4)-beta-linkages between N-acetylmuramic acid and N-acetyl-D-glucosamine residues in a peptidoglycan and between N-acetyl-D-glucosamine residues in chitodextrins.</text>
        <dbReference type="EC" id="3.2.1.17"/>
    </reaction>
</comment>
<dbReference type="GO" id="GO:0016998">
    <property type="term" value="P:cell wall macromolecule catabolic process"/>
    <property type="evidence" value="ECO:0007669"/>
    <property type="project" value="InterPro"/>
</dbReference>
<dbReference type="Proteomes" id="UP000019801">
    <property type="component" value="Chromosome I"/>
</dbReference>
<dbReference type="GO" id="GO:0031640">
    <property type="term" value="P:killing of cells of another organism"/>
    <property type="evidence" value="ECO:0007669"/>
    <property type="project" value="UniProtKB-KW"/>
</dbReference>
<dbReference type="KEGG" id="bhs:BM1374165_00291"/>
<name>X5MEK6_BARHN</name>